<organism evidence="1 2">
    <name type="scientific">Corallococcus caeni</name>
    <dbReference type="NCBI Taxonomy" id="3082388"/>
    <lineage>
        <taxon>Bacteria</taxon>
        <taxon>Pseudomonadati</taxon>
        <taxon>Myxococcota</taxon>
        <taxon>Myxococcia</taxon>
        <taxon>Myxococcales</taxon>
        <taxon>Cystobacterineae</taxon>
        <taxon>Myxococcaceae</taxon>
        <taxon>Corallococcus</taxon>
    </lineage>
</organism>
<comment type="caution">
    <text evidence="1">The sequence shown here is derived from an EMBL/GenBank/DDBJ whole genome shotgun (WGS) entry which is preliminary data.</text>
</comment>
<reference evidence="1 2" key="1">
    <citation type="journal article" date="2024" name="Arch. Microbiol.">
        <title>Corallococcus caeni sp. nov., a novel myxobacterium isolated from activated sludge.</title>
        <authorList>
            <person name="Tomita S."/>
            <person name="Nakai R."/>
            <person name="Kuroda K."/>
            <person name="Kurashita H."/>
            <person name="Hatamoto M."/>
            <person name="Yamaguchi T."/>
            <person name="Narihiro T."/>
        </authorList>
    </citation>
    <scope>NUCLEOTIDE SEQUENCE [LARGE SCALE GENOMIC DNA]</scope>
    <source>
        <strain evidence="1 2">NO1</strain>
    </source>
</reference>
<dbReference type="Pfam" id="PF13489">
    <property type="entry name" value="Methyltransf_23"/>
    <property type="match status" value="1"/>
</dbReference>
<sequence length="262" mass="28961">MTHAPPDVERLSSPRATEPFPDAWYDQSSAEHFWFTWRLRALLRLLRDVQAPTSAPLRALDVGSGPGILASQVEAATRWSVDAADLNLGALERCVPRRGRTLYYDVTEERPELRGHYDAVFVFDVIEHLPEPLPLLRSAMAHLKPGGLFLVNVPALQACFSQYDVEVGHLRRYTTASLAEALAPLGLAPVALRYWGLSLLPALVARRATMPVGRPQERIVERGLVPPSKLVDGALRVLMHVETRLSARPVLGTSVLYAGRVP</sequence>
<dbReference type="Gene3D" id="3.40.50.150">
    <property type="entry name" value="Vaccinia Virus protein VP39"/>
    <property type="match status" value="1"/>
</dbReference>
<dbReference type="SUPFAM" id="SSF53335">
    <property type="entry name" value="S-adenosyl-L-methionine-dependent methyltransferases"/>
    <property type="match status" value="1"/>
</dbReference>
<keyword evidence="1" id="KW-0489">Methyltransferase</keyword>
<keyword evidence="1" id="KW-0808">Transferase</keyword>
<dbReference type="GO" id="GO:0032259">
    <property type="term" value="P:methylation"/>
    <property type="evidence" value="ECO:0007669"/>
    <property type="project" value="UniProtKB-KW"/>
</dbReference>
<dbReference type="PANTHER" id="PTHR43861">
    <property type="entry name" value="TRANS-ACONITATE 2-METHYLTRANSFERASE-RELATED"/>
    <property type="match status" value="1"/>
</dbReference>
<name>A0ABQ6QM29_9BACT</name>
<dbReference type="InterPro" id="IPR029063">
    <property type="entry name" value="SAM-dependent_MTases_sf"/>
</dbReference>
<dbReference type="GO" id="GO:0008168">
    <property type="term" value="F:methyltransferase activity"/>
    <property type="evidence" value="ECO:0007669"/>
    <property type="project" value="UniProtKB-KW"/>
</dbReference>
<dbReference type="Proteomes" id="UP001342631">
    <property type="component" value="Unassembled WGS sequence"/>
</dbReference>
<protein>
    <submittedName>
        <fullName evidence="1">Class I SAM-dependent methyltransferase</fullName>
    </submittedName>
</protein>
<dbReference type="EMBL" id="BTTX01000001">
    <property type="protein sequence ID" value="GMU05081.1"/>
    <property type="molecule type" value="Genomic_DNA"/>
</dbReference>
<keyword evidence="2" id="KW-1185">Reference proteome</keyword>
<dbReference type="CDD" id="cd02440">
    <property type="entry name" value="AdoMet_MTases"/>
    <property type="match status" value="1"/>
</dbReference>
<evidence type="ECO:0000313" key="2">
    <source>
        <dbReference type="Proteomes" id="UP001342631"/>
    </source>
</evidence>
<accession>A0ABQ6QM29</accession>
<proteinExistence type="predicted"/>
<dbReference type="RefSeq" id="WP_338275432.1">
    <property type="nucleotide sequence ID" value="NZ_BTTX01000001.1"/>
</dbReference>
<evidence type="ECO:0000313" key="1">
    <source>
        <dbReference type="EMBL" id="GMU05081.1"/>
    </source>
</evidence>
<gene>
    <name evidence="1" type="ORF">ASNO1_13330</name>
</gene>